<feature type="compositionally biased region" description="Polar residues" evidence="6">
    <location>
        <begin position="1425"/>
        <end position="1437"/>
    </location>
</feature>
<feature type="compositionally biased region" description="Basic and acidic residues" evidence="6">
    <location>
        <begin position="1619"/>
        <end position="1632"/>
    </location>
</feature>
<feature type="compositionally biased region" description="Basic and acidic residues" evidence="6">
    <location>
        <begin position="1800"/>
        <end position="1812"/>
    </location>
</feature>
<evidence type="ECO:0000313" key="8">
    <source>
        <dbReference type="EMBL" id="KAI2667635.1"/>
    </source>
</evidence>
<feature type="compositionally biased region" description="Acidic residues" evidence="6">
    <location>
        <begin position="1254"/>
        <end position="1278"/>
    </location>
</feature>
<evidence type="ECO:0000256" key="5">
    <source>
        <dbReference type="ARBA" id="ARBA00023273"/>
    </source>
</evidence>
<feature type="compositionally biased region" description="Basic and acidic residues" evidence="6">
    <location>
        <begin position="2373"/>
        <end position="2382"/>
    </location>
</feature>
<feature type="compositionally biased region" description="Polar residues" evidence="6">
    <location>
        <begin position="1532"/>
        <end position="1545"/>
    </location>
</feature>
<organism evidence="8 9">
    <name type="scientific">Labeo rohita</name>
    <name type="common">Indian major carp</name>
    <name type="synonym">Cyprinus rohita</name>
    <dbReference type="NCBI Taxonomy" id="84645"/>
    <lineage>
        <taxon>Eukaryota</taxon>
        <taxon>Metazoa</taxon>
        <taxon>Chordata</taxon>
        <taxon>Craniata</taxon>
        <taxon>Vertebrata</taxon>
        <taxon>Euteleostomi</taxon>
        <taxon>Actinopterygii</taxon>
        <taxon>Neopterygii</taxon>
        <taxon>Teleostei</taxon>
        <taxon>Ostariophysi</taxon>
        <taxon>Cypriniformes</taxon>
        <taxon>Cyprinidae</taxon>
        <taxon>Labeoninae</taxon>
        <taxon>Labeonini</taxon>
        <taxon>Labeo</taxon>
    </lineage>
</organism>
<feature type="compositionally biased region" description="Basic and acidic residues" evidence="6">
    <location>
        <begin position="1484"/>
        <end position="1531"/>
    </location>
</feature>
<dbReference type="SUPFAM" id="SSF89837">
    <property type="entry name" value="Doublecortin (DC)"/>
    <property type="match status" value="2"/>
</dbReference>
<feature type="compositionally biased region" description="Basic and acidic residues" evidence="6">
    <location>
        <begin position="932"/>
        <end position="943"/>
    </location>
</feature>
<feature type="region of interest" description="Disordered" evidence="6">
    <location>
        <begin position="1963"/>
        <end position="2011"/>
    </location>
</feature>
<feature type="region of interest" description="Disordered" evidence="6">
    <location>
        <begin position="2188"/>
        <end position="2221"/>
    </location>
</feature>
<feature type="region of interest" description="Disordered" evidence="6">
    <location>
        <begin position="452"/>
        <end position="486"/>
    </location>
</feature>
<dbReference type="EMBL" id="JACTAM010000002">
    <property type="protein sequence ID" value="KAI2667635.1"/>
    <property type="molecule type" value="Genomic_DNA"/>
</dbReference>
<feature type="compositionally biased region" description="Polar residues" evidence="6">
    <location>
        <begin position="2424"/>
        <end position="2434"/>
    </location>
</feature>
<gene>
    <name evidence="8" type="ORF">H4Q32_004174</name>
</gene>
<dbReference type="PANTHER" id="PTHR23005">
    <property type="entry name" value="RETINITIS PIGMENTOSA 1 PROTEIN"/>
    <property type="match status" value="1"/>
</dbReference>
<feature type="compositionally biased region" description="Low complexity" evidence="6">
    <location>
        <begin position="523"/>
        <end position="535"/>
    </location>
</feature>
<feature type="compositionally biased region" description="Polar residues" evidence="6">
    <location>
        <begin position="2299"/>
        <end position="2309"/>
    </location>
</feature>
<feature type="compositionally biased region" description="Acidic residues" evidence="6">
    <location>
        <begin position="1895"/>
        <end position="1905"/>
    </location>
</feature>
<feature type="compositionally biased region" description="Basic and acidic residues" evidence="6">
    <location>
        <begin position="452"/>
        <end position="466"/>
    </location>
</feature>
<feature type="region of interest" description="Disordered" evidence="6">
    <location>
        <begin position="409"/>
        <end position="437"/>
    </location>
</feature>
<dbReference type="Pfam" id="PF03607">
    <property type="entry name" value="DCX"/>
    <property type="match status" value="2"/>
</dbReference>
<proteinExistence type="predicted"/>
<dbReference type="CDD" id="cd17145">
    <property type="entry name" value="DCX1_RP1"/>
    <property type="match status" value="1"/>
</dbReference>
<feature type="compositionally biased region" description="Polar residues" evidence="6">
    <location>
        <begin position="613"/>
        <end position="668"/>
    </location>
</feature>
<feature type="compositionally biased region" description="Polar residues" evidence="6">
    <location>
        <begin position="1985"/>
        <end position="1997"/>
    </location>
</feature>
<dbReference type="PROSITE" id="PS50309">
    <property type="entry name" value="DC"/>
    <property type="match status" value="2"/>
</dbReference>
<evidence type="ECO:0000256" key="2">
    <source>
        <dbReference type="ARBA" id="ARBA00004496"/>
    </source>
</evidence>
<evidence type="ECO:0000256" key="1">
    <source>
        <dbReference type="ARBA" id="ARBA00004316"/>
    </source>
</evidence>
<evidence type="ECO:0000259" key="7">
    <source>
        <dbReference type="PROSITE" id="PS50309"/>
    </source>
</evidence>
<feature type="compositionally biased region" description="Polar residues" evidence="6">
    <location>
        <begin position="409"/>
        <end position="422"/>
    </location>
</feature>
<feature type="compositionally biased region" description="Basic and acidic residues" evidence="6">
    <location>
        <begin position="1227"/>
        <end position="1240"/>
    </location>
</feature>
<feature type="compositionally biased region" description="Basic and acidic residues" evidence="6">
    <location>
        <begin position="1820"/>
        <end position="1856"/>
    </location>
</feature>
<feature type="compositionally biased region" description="Polar residues" evidence="6">
    <location>
        <begin position="739"/>
        <end position="755"/>
    </location>
</feature>
<comment type="subcellular location">
    <subcellularLocation>
        <location evidence="1">Cell projection</location>
    </subcellularLocation>
    <subcellularLocation>
        <location evidence="2">Cytoplasm</location>
    </subcellularLocation>
</comment>
<feature type="compositionally biased region" description="Basic and acidic residues" evidence="6">
    <location>
        <begin position="2435"/>
        <end position="2445"/>
    </location>
</feature>
<evidence type="ECO:0000256" key="3">
    <source>
        <dbReference type="ARBA" id="ARBA00022490"/>
    </source>
</evidence>
<feature type="compositionally biased region" description="Basic and acidic residues" evidence="6">
    <location>
        <begin position="1749"/>
        <end position="1759"/>
    </location>
</feature>
<feature type="region of interest" description="Disordered" evidence="6">
    <location>
        <begin position="2337"/>
        <end position="2396"/>
    </location>
</feature>
<feature type="compositionally biased region" description="Low complexity" evidence="6">
    <location>
        <begin position="792"/>
        <end position="802"/>
    </location>
</feature>
<feature type="region of interest" description="Disordered" evidence="6">
    <location>
        <begin position="2131"/>
        <end position="2160"/>
    </location>
</feature>
<feature type="region of interest" description="Disordered" evidence="6">
    <location>
        <begin position="926"/>
        <end position="982"/>
    </location>
</feature>
<feature type="compositionally biased region" description="Basic and acidic residues" evidence="6">
    <location>
        <begin position="1769"/>
        <end position="1784"/>
    </location>
</feature>
<dbReference type="Gene3D" id="3.10.20.230">
    <property type="entry name" value="Doublecortin domain"/>
    <property type="match status" value="2"/>
</dbReference>
<evidence type="ECO:0000313" key="9">
    <source>
        <dbReference type="Proteomes" id="UP000830375"/>
    </source>
</evidence>
<feature type="compositionally biased region" description="Acidic residues" evidence="6">
    <location>
        <begin position="1648"/>
        <end position="1661"/>
    </location>
</feature>
<feature type="compositionally biased region" description="Basic and acidic residues" evidence="6">
    <location>
        <begin position="1695"/>
        <end position="1742"/>
    </location>
</feature>
<feature type="domain" description="Doublecortin" evidence="7">
    <location>
        <begin position="37"/>
        <end position="119"/>
    </location>
</feature>
<keyword evidence="5" id="KW-0966">Cell projection</keyword>
<feature type="compositionally biased region" description="Basic and acidic residues" evidence="6">
    <location>
        <begin position="538"/>
        <end position="547"/>
    </location>
</feature>
<feature type="compositionally biased region" description="Basic and acidic residues" evidence="6">
    <location>
        <begin position="756"/>
        <end position="776"/>
    </location>
</feature>
<feature type="region of interest" description="Disordered" evidence="6">
    <location>
        <begin position="692"/>
        <end position="877"/>
    </location>
</feature>
<protein>
    <submittedName>
        <fullName evidence="8">Oxygen-regulated protein 1</fullName>
    </submittedName>
</protein>
<comment type="caution">
    <text evidence="8">The sequence shown here is derived from an EMBL/GenBank/DDBJ whole genome shotgun (WGS) entry which is preliminary data.</text>
</comment>
<feature type="compositionally biased region" description="Basic and acidic residues" evidence="6">
    <location>
        <begin position="1668"/>
        <end position="1683"/>
    </location>
</feature>
<accession>A0ABQ8MY52</accession>
<dbReference type="SMART" id="SM00537">
    <property type="entry name" value="DCX"/>
    <property type="match status" value="2"/>
</dbReference>
<reference evidence="8 9" key="1">
    <citation type="submission" date="2022-01" db="EMBL/GenBank/DDBJ databases">
        <title>A high-quality chromosome-level genome assembly of rohu carp, Labeo rohita.</title>
        <authorList>
            <person name="Arick M.A. II"/>
            <person name="Hsu C.-Y."/>
            <person name="Magbanua Z."/>
            <person name="Pechanova O."/>
            <person name="Grover C."/>
            <person name="Miller E."/>
            <person name="Thrash A."/>
            <person name="Ezzel L."/>
            <person name="Alam S."/>
            <person name="Benzie J."/>
            <person name="Hamilton M."/>
            <person name="Karsi A."/>
            <person name="Lawrence M.L."/>
            <person name="Peterson D.G."/>
        </authorList>
    </citation>
    <scope>NUCLEOTIDE SEQUENCE [LARGE SCALE GENOMIC DNA]</scope>
    <source>
        <strain evidence="9">BAU-BD-2019</strain>
        <tissue evidence="8">Blood</tissue>
    </source>
</reference>
<feature type="region of interest" description="Disordered" evidence="6">
    <location>
        <begin position="1227"/>
        <end position="1324"/>
    </location>
</feature>
<keyword evidence="9" id="KW-1185">Reference proteome</keyword>
<feature type="compositionally biased region" description="Basic and acidic residues" evidence="6">
    <location>
        <begin position="1349"/>
        <end position="1400"/>
    </location>
</feature>
<dbReference type="InterPro" id="IPR036572">
    <property type="entry name" value="Doublecortin_dom_sf"/>
</dbReference>
<evidence type="ECO:0000256" key="4">
    <source>
        <dbReference type="ARBA" id="ARBA00022737"/>
    </source>
</evidence>
<feature type="compositionally biased region" description="Basic and acidic residues" evidence="6">
    <location>
        <begin position="1576"/>
        <end position="1610"/>
    </location>
</feature>
<feature type="region of interest" description="Disordered" evidence="6">
    <location>
        <begin position="311"/>
        <end position="336"/>
    </location>
</feature>
<dbReference type="Proteomes" id="UP000830375">
    <property type="component" value="Unassembled WGS sequence"/>
</dbReference>
<sequence>MSTAHLNDAPHPDMSAGSVQTLVSRALHHQPDPVTTKRVCFYKSGDPQFTGHRMVINSRTFKTFDALLDTLSKKVPLPFGVRTITTPRGTHIVRTLDDVQDGGSYLCSDQKKVKPFNLDDVHKRQVPWNTTRPVSVGRQARRELVRQLAKRNEVTTRAGKMAENTVVVRTPKRLTVYKNRDPSMKRVIVLHRRTAPNFEGLLDYLSQVMQFPVVKLYTEDGRRVEGLPALILCSGIVVAAGNEPFRAGNYNLQAPTKVQSRISESVHPTQTETLLEEKKIPAGTISRSRNFSLSSERFLVEQINKSLNGNLTEHNRTKNESMETEGSQPVGSDEMETCDCKDGVEQRNYPIMPTEDDIEKSFRVNDDGSMTVEMKVHLTIKQEEMIHWTTTLSRTSVNNQQRAAVCNSMPQSGANSLDVTNDSGKESNGPHSLDSKEINTVVNKSVEFIKEEREHYGSDTSSEKPKSIYRRLPTPGPRQRRKEASVENIKMVSETEVQESTVGAYSYLERTAQGELTEGYCVVSRSSSSSTRTVSKPGKSESGEVKQKKSHSSFRSSGVAEILQLQNNGAMGITETVVHIYESQGTCDNYNANTQVYVDNKPGYHTKALPQSKPGSTDSGPRSSSNDCDVDLTRQSTSSNSQDGGKSNMLSLSSACSTPPKKLNNNPFVLTDDEKQTLVECMSEMTEKEIMHPASAMEQVSDDKSIVSNKNNTPKSKKSKKSTSSESSGFGKKIRGSAPGSSRDLQMTSDTLSHTGSEKKTSLAESDRREHKAVRDKNKKAKAFENSPKIRNLNLNNGNQSSSDKDLKLKDKTIKDISHKVNTNDRDSQGPKLKKNTLDIQSPAHPAPAVKRLPKQRSVNGVRSKSSKQKQELSESVSLPVLQLSSCSVNQYVESWLNKIEPESVPYDDETNHPEIVPRAVFQIGSNSTDNSENKSDPEKDSVDVEGSSLEDNADERPASRPPVQIRCEGEPTEPQRPMGFCKSMPILRVPSEQDSLERMHKSSENLVPPDPFETSQSAEIKVRSGMNPVLQQLCLSVQSIKRALSQTSLTPLEKEKSSSLPDFSSQVASAFGSPSRALLSFLSLMTLRDTKDESQASSSNVCPEALQVMQSLEKISNIKDEEEVKASLTSLQSSTSSKLKQSWRDFQEQNVFEDSPPLSPRFSEQEFAVEVDLEGETDDQDKQHSFSIEHLLDELNMPEDLHREISSLVEGDVQYFNQADLIKHDNTTSEISGKEKENEDGSLGGSLEKAADMEEENENIGQDDDKTNDDDPVEPESQELCLIQAHSPESETIEEDLGNEDSGIAVPIQSPEGNGSDTSKPEVLEISDNNQMNAENIQERVMYVDSEPESKDNEANRSPRSEQKITDVAAEEHSELSDHQDNMIEREDNVTPEIIKERDTDVEEEETVQNIRVASEHSDALEPNDTNAKRSCSASETECVPVSDREVDELNEDNQYNTIEDCVREEGDLSDSEETISDGGPEQENKSESECKSIHSEPPEISSPHRDTEGECREQTTSDGGHDQEIKSESQCKSIHSELTGTSSPRHDTEGECSVREEADLSDFEETISDGGPEQDNKSELECKSTHSEPPEISSPHRDTEGKCREQKTSDGGPGQESKSESECKSIHSELTEILSPHSDTEGECSVGEEADLSDFEETISDGGPEQENKSESEYKSIHSEPPEISSPQQDTEGECRDQASSDGEHEQENKLESKCKSIHSEPSETSSPHRDTEGECREQTTSDGPEQENKSESECKSIHSVPPEISSPHRDTDGECSVREEADLSDFEETLSDGGPEQENKSQSECKSIDSEPPEISSPHRDTEGECREQTSSDGGHEQDHKSKLECKSIHSEPSETSVADSDTECEYVEQTLDSSSQEDDQVMSPEVKDADQQEDAPEVSEGEDPHPHCISSCQYVSNDENVTPEAEYGKMQETENGLMEEHGVNEVDHKNSEVCERVDPDAEAGSCTISDPEVADEDVTETKPNTSDSEQCEVQTLEEGSLNKKDSSAEECDVEEEDYECLLDSHNNVNVVRHSCTDTKDSVDGESCGSMSMSEHQFEKVESLGMEHGYHYLLQPTEISQELLDIINSALLSSTLTVTSDSNGNLRIEPDKCKMREMFMACQRTDDQYGQKCLPSPSTSDLSDYRPETSDNGGYQSQELFTESGEEAEERLRIFREIIKQSSEKPKRINHVKENSSMKSSTWMTAKPTSSPSLKSSSLASFQDAKSAIQETVFHSRSPSDKSSLDGDSKSVQCMALKDNVDAREGVLIDKGRWLLKENHLIRNSPPVTMGMYGNGDTTSAGTAQDNRSEDSAYPYCENQASPLAVISSSELEDMAKPPTPKCTYFNMSHSSDSDPLLDARSVNNGNGGRDSRRNKELKVSPMGESSKVWAKKNGSMSSFASVEFKLPDGKVHPQEGSGSGTNRSQSQDSCRVQEEESREGLNLRCGQHCPIL</sequence>
<feature type="region of interest" description="Disordered" evidence="6">
    <location>
        <begin position="601"/>
        <end position="669"/>
    </location>
</feature>
<keyword evidence="4" id="KW-0677">Repeat</keyword>
<feature type="region of interest" description="Disordered" evidence="6">
    <location>
        <begin position="1343"/>
        <end position="1921"/>
    </location>
</feature>
<feature type="region of interest" description="Disordered" evidence="6">
    <location>
        <begin position="2408"/>
        <end position="2445"/>
    </location>
</feature>
<feature type="compositionally biased region" description="Basic and acidic residues" evidence="6">
    <location>
        <begin position="2188"/>
        <end position="2199"/>
    </location>
</feature>
<feature type="domain" description="Doublecortin" evidence="7">
    <location>
        <begin position="172"/>
        <end position="251"/>
    </location>
</feature>
<evidence type="ECO:0000256" key="6">
    <source>
        <dbReference type="SAM" id="MobiDB-lite"/>
    </source>
</evidence>
<feature type="compositionally biased region" description="Low complexity" evidence="6">
    <location>
        <begin position="722"/>
        <end position="731"/>
    </location>
</feature>
<dbReference type="PANTHER" id="PTHR23005:SF4">
    <property type="entry name" value="OXYGEN-REGULATED PROTEIN 1"/>
    <property type="match status" value="1"/>
</dbReference>
<dbReference type="InterPro" id="IPR003533">
    <property type="entry name" value="Doublecortin_dom"/>
</dbReference>
<feature type="region of interest" description="Disordered" evidence="6">
    <location>
        <begin position="2290"/>
        <end position="2314"/>
    </location>
</feature>
<feature type="compositionally biased region" description="Basic and acidic residues" evidence="6">
    <location>
        <begin position="1546"/>
        <end position="1560"/>
    </location>
</feature>
<feature type="compositionally biased region" description="Basic and acidic residues" evidence="6">
    <location>
        <begin position="803"/>
        <end position="829"/>
    </location>
</feature>
<feature type="compositionally biased region" description="Low complexity" evidence="6">
    <location>
        <begin position="2208"/>
        <end position="2221"/>
    </location>
</feature>
<keyword evidence="3" id="KW-0963">Cytoplasm</keyword>
<feature type="region of interest" description="Disordered" evidence="6">
    <location>
        <begin position="523"/>
        <end position="557"/>
    </location>
</feature>
<name>A0ABQ8MY52_LABRO</name>